<sequence>MRKIEHWHIVSSFFDLGQWSRSVERNFLPMNQPDERGPVRKTPKAKPSRVAETRRAIGEYANDLWEIIKRLRMQLH</sequence>
<evidence type="ECO:0000256" key="1">
    <source>
        <dbReference type="SAM" id="MobiDB-lite"/>
    </source>
</evidence>
<evidence type="ECO:0000313" key="3">
    <source>
        <dbReference type="Proteomes" id="UP000030377"/>
    </source>
</evidence>
<name>A0A0A3YNL1_BRAJP</name>
<reference evidence="2 3" key="1">
    <citation type="submission" date="2014-09" db="EMBL/GenBank/DDBJ databases">
        <title>Draft genome of Bradyrhizobium japonicum Is-34.</title>
        <authorList>
            <person name="Tsurumaru H."/>
            <person name="Yamakawa T."/>
            <person name="Hashimoto S."/>
            <person name="Okizaki K."/>
            <person name="Kanesaki Y."/>
            <person name="Yoshikawa H."/>
            <person name="Yajima S."/>
        </authorList>
    </citation>
    <scope>NUCLEOTIDE SEQUENCE [LARGE SCALE GENOMIC DNA]</scope>
    <source>
        <strain evidence="2 3">Is-34</strain>
    </source>
</reference>
<proteinExistence type="predicted"/>
<organism evidence="2 3">
    <name type="scientific">Bradyrhizobium japonicum</name>
    <dbReference type="NCBI Taxonomy" id="375"/>
    <lineage>
        <taxon>Bacteria</taxon>
        <taxon>Pseudomonadati</taxon>
        <taxon>Pseudomonadota</taxon>
        <taxon>Alphaproteobacteria</taxon>
        <taxon>Hyphomicrobiales</taxon>
        <taxon>Nitrobacteraceae</taxon>
        <taxon>Bradyrhizobium</taxon>
    </lineage>
</organism>
<accession>A0A0A3YNL1</accession>
<feature type="region of interest" description="Disordered" evidence="1">
    <location>
        <begin position="30"/>
        <end position="51"/>
    </location>
</feature>
<gene>
    <name evidence="2" type="ORF">MA20_32705</name>
</gene>
<dbReference type="Proteomes" id="UP000030377">
    <property type="component" value="Unassembled WGS sequence"/>
</dbReference>
<evidence type="ECO:0000313" key="2">
    <source>
        <dbReference type="EMBL" id="KGT75278.1"/>
    </source>
</evidence>
<dbReference type="KEGG" id="bjp:RN69_15185"/>
<comment type="caution">
    <text evidence="2">The sequence shown here is derived from an EMBL/GenBank/DDBJ whole genome shotgun (WGS) entry which is preliminary data.</text>
</comment>
<protein>
    <submittedName>
        <fullName evidence="2">Uncharacterized protein</fullName>
    </submittedName>
</protein>
<dbReference type="EMBL" id="JRPN01000025">
    <property type="protein sequence ID" value="KGT75278.1"/>
    <property type="molecule type" value="Genomic_DNA"/>
</dbReference>
<dbReference type="AlphaFoldDB" id="A0A0A3YNL1"/>